<evidence type="ECO:0000313" key="2">
    <source>
        <dbReference type="Proteomes" id="UP001355056"/>
    </source>
</evidence>
<keyword evidence="2" id="KW-1185">Reference proteome</keyword>
<sequence length="77" mass="8578">MQVHIFRGPGRVFGFTTQSSGANLPARHAPWVAFKTVELRSGERTPGVDTDDCLRDLETYGVHVTDAHVRITEEAIR</sequence>
<protein>
    <submittedName>
        <fullName evidence="1">Uncharacterized protein</fullName>
    </submittedName>
</protein>
<gene>
    <name evidence="1" type="ORF">SNE34_06750</name>
</gene>
<dbReference type="EMBL" id="JAXGFP010000003">
    <property type="protein sequence ID" value="MEG3183703.1"/>
    <property type="molecule type" value="Genomic_DNA"/>
</dbReference>
<name>A0ABU7YY21_9GAMM</name>
<organism evidence="1 2">
    <name type="scientific">Novilysobacter erysipheiresistens</name>
    <dbReference type="NCBI Taxonomy" id="1749332"/>
    <lineage>
        <taxon>Bacteria</taxon>
        <taxon>Pseudomonadati</taxon>
        <taxon>Pseudomonadota</taxon>
        <taxon>Gammaproteobacteria</taxon>
        <taxon>Lysobacterales</taxon>
        <taxon>Lysobacteraceae</taxon>
        <taxon>Novilysobacter</taxon>
    </lineage>
</organism>
<accession>A0ABU7YY21</accession>
<reference evidence="1 2" key="1">
    <citation type="journal article" date="2016" name="Int. J. Syst. Evol. Microbiol.">
        <title>Lysobacter erysipheiresistens sp. nov., an antagonist of powdery mildew, isolated from tobacco-cultivated soil.</title>
        <authorList>
            <person name="Xie B."/>
            <person name="Li T."/>
            <person name="Lin X."/>
            <person name="Wang C.J."/>
            <person name="Chen Y.J."/>
            <person name="Liu W.J."/>
            <person name="Zhao Z.W."/>
        </authorList>
    </citation>
    <scope>NUCLEOTIDE SEQUENCE [LARGE SCALE GENOMIC DNA]</scope>
    <source>
        <strain evidence="1 2">RS-LYSO-3</strain>
    </source>
</reference>
<evidence type="ECO:0000313" key="1">
    <source>
        <dbReference type="EMBL" id="MEG3183703.1"/>
    </source>
</evidence>
<proteinExistence type="predicted"/>
<comment type="caution">
    <text evidence="1">The sequence shown here is derived from an EMBL/GenBank/DDBJ whole genome shotgun (WGS) entry which is preliminary data.</text>
</comment>
<dbReference type="RefSeq" id="WP_332615953.1">
    <property type="nucleotide sequence ID" value="NZ_JAXGFP010000003.1"/>
</dbReference>
<dbReference type="Proteomes" id="UP001355056">
    <property type="component" value="Unassembled WGS sequence"/>
</dbReference>